<name>A0A0V1HBR8_9BILA</name>
<evidence type="ECO:0000313" key="1">
    <source>
        <dbReference type="EMBL" id="KRZ08216.1"/>
    </source>
</evidence>
<evidence type="ECO:0000313" key="2">
    <source>
        <dbReference type="Proteomes" id="UP000055024"/>
    </source>
</evidence>
<dbReference type="EMBL" id="JYDP01000090">
    <property type="protein sequence ID" value="KRZ08216.1"/>
    <property type="molecule type" value="Genomic_DNA"/>
</dbReference>
<proteinExistence type="predicted"/>
<sequence length="72" mass="8565">MKRNAPVSSQHLSRWNSTMKYVERHTALCWLTHARSGLSEWCSFTLLWTSGYGWHRQRHPDKNTKLCHPREA</sequence>
<reference evidence="1 2" key="1">
    <citation type="submission" date="2015-01" db="EMBL/GenBank/DDBJ databases">
        <title>Evolution of Trichinella species and genotypes.</title>
        <authorList>
            <person name="Korhonen P.K."/>
            <person name="Edoardo P."/>
            <person name="Giuseppe L.R."/>
            <person name="Gasser R.B."/>
        </authorList>
    </citation>
    <scope>NUCLEOTIDE SEQUENCE [LARGE SCALE GENOMIC DNA]</scope>
    <source>
        <strain evidence="1">ISS1029</strain>
    </source>
</reference>
<dbReference type="AlphaFoldDB" id="A0A0V1HBR8"/>
<comment type="caution">
    <text evidence="1">The sequence shown here is derived from an EMBL/GenBank/DDBJ whole genome shotgun (WGS) entry which is preliminary data.</text>
</comment>
<protein>
    <submittedName>
        <fullName evidence="1">Uncharacterized protein</fullName>
    </submittedName>
</protein>
<dbReference type="Proteomes" id="UP000055024">
    <property type="component" value="Unassembled WGS sequence"/>
</dbReference>
<keyword evidence="2" id="KW-1185">Reference proteome</keyword>
<organism evidence="1 2">
    <name type="scientific">Trichinella zimbabwensis</name>
    <dbReference type="NCBI Taxonomy" id="268475"/>
    <lineage>
        <taxon>Eukaryota</taxon>
        <taxon>Metazoa</taxon>
        <taxon>Ecdysozoa</taxon>
        <taxon>Nematoda</taxon>
        <taxon>Enoplea</taxon>
        <taxon>Dorylaimia</taxon>
        <taxon>Trichinellida</taxon>
        <taxon>Trichinellidae</taxon>
        <taxon>Trichinella</taxon>
    </lineage>
</organism>
<accession>A0A0V1HBR8</accession>
<gene>
    <name evidence="1" type="ORF">T11_16306</name>
</gene>